<evidence type="ECO:0000313" key="1">
    <source>
        <dbReference type="EMBL" id="HGB30241.1"/>
    </source>
</evidence>
<reference evidence="1" key="1">
    <citation type="journal article" date="2020" name="mSystems">
        <title>Genome- and Community-Level Interaction Insights into Carbon Utilization and Element Cycling Functions of Hydrothermarchaeota in Hydrothermal Sediment.</title>
        <authorList>
            <person name="Zhou Z."/>
            <person name="Liu Y."/>
            <person name="Xu W."/>
            <person name="Pan J."/>
            <person name="Luo Z.H."/>
            <person name="Li M."/>
        </authorList>
    </citation>
    <scope>NUCLEOTIDE SEQUENCE [LARGE SCALE GENOMIC DNA]</scope>
    <source>
        <strain evidence="1">SpSt-751</strain>
    </source>
</reference>
<organism evidence="1">
    <name type="scientific">Dictyoglomus turgidum</name>
    <dbReference type="NCBI Taxonomy" id="513050"/>
    <lineage>
        <taxon>Bacteria</taxon>
        <taxon>Pseudomonadati</taxon>
        <taxon>Dictyoglomota</taxon>
        <taxon>Dictyoglomia</taxon>
        <taxon>Dictyoglomales</taxon>
        <taxon>Dictyoglomaceae</taxon>
        <taxon>Dictyoglomus</taxon>
    </lineage>
</organism>
<proteinExistence type="predicted"/>
<sequence>MIGFIMYQQNVVLKKLSPDSEDADKEGYIVVNPNLKINIQPAGPEYIALTPIGETGKMYRGFTTCSGIKTGMIIETSGTITASRIRLKVLGVEEWSGPLGTHYNLTLLEPGE</sequence>
<protein>
    <submittedName>
        <fullName evidence="1">Uncharacterized protein</fullName>
    </submittedName>
</protein>
<accession>A0A7C3SMC3</accession>
<comment type="caution">
    <text evidence="1">The sequence shown here is derived from an EMBL/GenBank/DDBJ whole genome shotgun (WGS) entry which is preliminary data.</text>
</comment>
<dbReference type="AlphaFoldDB" id="A0A7C3SMC3"/>
<gene>
    <name evidence="1" type="ORF">ENV35_00005</name>
</gene>
<dbReference type="EMBL" id="DTGA01000001">
    <property type="protein sequence ID" value="HGB30241.1"/>
    <property type="molecule type" value="Genomic_DNA"/>
</dbReference>
<name>A0A7C3SMC3_9BACT</name>